<dbReference type="Proteomes" id="UP000443070">
    <property type="component" value="Unassembled WGS sequence"/>
</dbReference>
<reference evidence="2" key="1">
    <citation type="submission" date="2012-11" db="EMBL/GenBank/DDBJ databases">
        <title>Dependencies among metagenomic species, viruses, plasmids and units of genetic variation.</title>
        <authorList>
            <person name="Nielsen H.B."/>
            <person name="Almeida M."/>
            <person name="Juncker A.S."/>
            <person name="Rasmussen S."/>
            <person name="Li J."/>
            <person name="Sunagawa S."/>
            <person name="Plichta D."/>
            <person name="Gautier L."/>
            <person name="Le Chatelier E."/>
            <person name="Peletier E."/>
            <person name="Bonde I."/>
            <person name="Nielsen T."/>
            <person name="Manichanh C."/>
            <person name="Arumugam M."/>
            <person name="Batto J."/>
            <person name="Santos M.B.Q.D."/>
            <person name="Blom N."/>
            <person name="Borruel N."/>
            <person name="Burgdorf K.S."/>
            <person name="Boumezbeur F."/>
            <person name="Casellas F."/>
            <person name="Dore J."/>
            <person name="Guarner F."/>
            <person name="Hansen T."/>
            <person name="Hildebrand F."/>
            <person name="Kaas R.S."/>
            <person name="Kennedy S."/>
            <person name="Kristiansen K."/>
            <person name="Kultima J.R."/>
            <person name="Leonard P."/>
            <person name="Levenez F."/>
            <person name="Lund O."/>
            <person name="Moumen B."/>
            <person name="Le Paslier D."/>
            <person name="Pons N."/>
            <person name="Pedersen O."/>
            <person name="Prifti E."/>
            <person name="Qin J."/>
            <person name="Raes J."/>
            <person name="Tap J."/>
            <person name="Tims S."/>
            <person name="Ussery D.W."/>
            <person name="Yamada T."/>
            <person name="MetaHit consortium"/>
            <person name="Renault P."/>
            <person name="Sicheritz-Ponten T."/>
            <person name="Bork P."/>
            <person name="Wang J."/>
            <person name="Brunak S."/>
            <person name="Ehrlich S.D."/>
        </authorList>
    </citation>
    <scope>NUCLEOTIDE SEQUENCE [LARGE SCALE GENOMIC DNA]</scope>
</reference>
<accession>R6I7X5</accession>
<comment type="caution">
    <text evidence="2">The sequence shown here is derived from an EMBL/GenBank/DDBJ whole genome shotgun (WGS) entry which is preliminary data.</text>
</comment>
<feature type="transmembrane region" description="Helical" evidence="1">
    <location>
        <begin position="7"/>
        <end position="28"/>
    </location>
</feature>
<name>A0A3G9GQP0_9FIRM</name>
<dbReference type="EMBL" id="WNBW01000006">
    <property type="protein sequence ID" value="MTU04380.1"/>
    <property type="molecule type" value="Genomic_DNA"/>
</dbReference>
<dbReference type="GeneID" id="49406323"/>
<keyword evidence="1" id="KW-0472">Membrane</keyword>
<proteinExistence type="predicted"/>
<dbReference type="AlphaFoldDB" id="A0A3G9GQP0"/>
<keyword evidence="5" id="KW-1185">Reference proteome</keyword>
<evidence type="ECO:0000313" key="6">
    <source>
        <dbReference type="Proteomes" id="UP000484547"/>
    </source>
</evidence>
<feature type="transmembrane region" description="Helical" evidence="1">
    <location>
        <begin position="40"/>
        <end position="61"/>
    </location>
</feature>
<dbReference type="Proteomes" id="UP000484547">
    <property type="component" value="Unassembled WGS sequence"/>
</dbReference>
<accession>A0A3G9GQP0</accession>
<gene>
    <name evidence="2" type="ORF">BN533_00573</name>
    <name evidence="3" type="ORF">GMD11_08565</name>
    <name evidence="4" type="ORF">GMD18_08220</name>
</gene>
<evidence type="ECO:0000313" key="3">
    <source>
        <dbReference type="EMBL" id="MTT76316.1"/>
    </source>
</evidence>
<keyword evidence="1" id="KW-0812">Transmembrane</keyword>
<evidence type="ECO:0000256" key="1">
    <source>
        <dbReference type="SAM" id="Phobius"/>
    </source>
</evidence>
<dbReference type="RefSeq" id="WP_021717476.1">
    <property type="nucleotide sequence ID" value="NZ_AP019004.1"/>
</dbReference>
<sequence length="81" mass="9353">MKLTKTALYKLVLIVAVLAAVLEFFFAHPHYHEWWNTTPGFNLLFGFAGCWLLIFVAKIVMTPLLQRPEDYYDDGGDDDDE</sequence>
<dbReference type="EMBL" id="CBDS010000037">
    <property type="protein sequence ID" value="CDB45445.1"/>
    <property type="molecule type" value="Genomic_DNA"/>
</dbReference>
<reference evidence="5 6" key="2">
    <citation type="journal article" date="2019" name="Nat. Med.">
        <title>A library of human gut bacterial isolates paired with longitudinal multiomics data enables mechanistic microbiome research.</title>
        <authorList>
            <person name="Poyet M."/>
            <person name="Groussin M."/>
            <person name="Gibbons S.M."/>
            <person name="Avila-Pacheco J."/>
            <person name="Jiang X."/>
            <person name="Kearney S.M."/>
            <person name="Perrotta A.R."/>
            <person name="Berdy B."/>
            <person name="Zhao S."/>
            <person name="Lieberman T.D."/>
            <person name="Swanson P.K."/>
            <person name="Smith M."/>
            <person name="Roesemann S."/>
            <person name="Alexander J.E."/>
            <person name="Rich S.A."/>
            <person name="Livny J."/>
            <person name="Vlamakis H."/>
            <person name="Clish C."/>
            <person name="Bullock K."/>
            <person name="Deik A."/>
            <person name="Scott J."/>
            <person name="Pierce K.A."/>
            <person name="Xavier R.J."/>
            <person name="Alm E.J."/>
        </authorList>
    </citation>
    <scope>NUCLEOTIDE SEQUENCE [LARGE SCALE GENOMIC DNA]</scope>
    <source>
        <strain evidence="3 6">BIOML-A13</strain>
        <strain evidence="4 5">BIOML-A3</strain>
    </source>
</reference>
<evidence type="ECO:0000313" key="4">
    <source>
        <dbReference type="EMBL" id="MTU04380.1"/>
    </source>
</evidence>
<evidence type="ECO:0000313" key="2">
    <source>
        <dbReference type="EMBL" id="CDB45445.1"/>
    </source>
</evidence>
<dbReference type="OrthoDB" id="282116at2"/>
<keyword evidence="1" id="KW-1133">Transmembrane helix</keyword>
<protein>
    <submittedName>
        <fullName evidence="2">Uncharacterized protein</fullName>
    </submittedName>
</protein>
<evidence type="ECO:0000313" key="5">
    <source>
        <dbReference type="Proteomes" id="UP000443070"/>
    </source>
</evidence>
<dbReference type="EMBL" id="WNBM01000006">
    <property type="protein sequence ID" value="MTT76316.1"/>
    <property type="molecule type" value="Genomic_DNA"/>
</dbReference>
<organism evidence="2">
    <name type="scientific">Phascolarctobacterium faecium</name>
    <dbReference type="NCBI Taxonomy" id="33025"/>
    <lineage>
        <taxon>Bacteria</taxon>
        <taxon>Bacillati</taxon>
        <taxon>Bacillota</taxon>
        <taxon>Negativicutes</taxon>
        <taxon>Acidaminococcales</taxon>
        <taxon>Acidaminococcaceae</taxon>
        <taxon>Phascolarctobacterium</taxon>
    </lineage>
</organism>